<reference evidence="11 12" key="1">
    <citation type="submission" date="2006-10" db="EMBL/GenBank/DDBJ databases">
        <title>Complete sequence of Syntrophobacter fumaroxidans MPOB.</title>
        <authorList>
            <consortium name="US DOE Joint Genome Institute"/>
            <person name="Copeland A."/>
            <person name="Lucas S."/>
            <person name="Lapidus A."/>
            <person name="Barry K."/>
            <person name="Detter J.C."/>
            <person name="Glavina del Rio T."/>
            <person name="Hammon N."/>
            <person name="Israni S."/>
            <person name="Pitluck S."/>
            <person name="Goltsman E.G."/>
            <person name="Martinez M."/>
            <person name="Schmutz J."/>
            <person name="Larimer F."/>
            <person name="Land M."/>
            <person name="Hauser L."/>
            <person name="Kyrpides N."/>
            <person name="Kim E."/>
            <person name="Boone D.R."/>
            <person name="Brockman F."/>
            <person name="Culley D."/>
            <person name="Ferry J."/>
            <person name="Gunsalus R."/>
            <person name="McInerney M.J."/>
            <person name="Morrison M."/>
            <person name="Plugge C."/>
            <person name="Rohlin L."/>
            <person name="Scholten J."/>
            <person name="Sieber J."/>
            <person name="Stams A.J.M."/>
            <person name="Worm P."/>
            <person name="Henstra A.M."/>
            <person name="Richardson P."/>
        </authorList>
    </citation>
    <scope>NUCLEOTIDE SEQUENCE [LARGE SCALE GENOMIC DNA]</scope>
    <source>
        <strain evidence="12">DSM 10017 / MPOB</strain>
    </source>
</reference>
<gene>
    <name evidence="11" type="ordered locus">Sfum_1131</name>
</gene>
<keyword evidence="8 9" id="KW-0012">Acyltransferase</keyword>
<evidence type="ECO:0000313" key="12">
    <source>
        <dbReference type="Proteomes" id="UP000001784"/>
    </source>
</evidence>
<keyword evidence="3 9" id="KW-1003">Cell membrane</keyword>
<dbReference type="Pfam" id="PF03062">
    <property type="entry name" value="MBOAT"/>
    <property type="match status" value="1"/>
</dbReference>
<keyword evidence="5 10" id="KW-0812">Transmembrane</keyword>
<dbReference type="GO" id="GO:0042121">
    <property type="term" value="P:alginic acid biosynthetic process"/>
    <property type="evidence" value="ECO:0007669"/>
    <property type="project" value="InterPro"/>
</dbReference>
<dbReference type="GO" id="GO:0016746">
    <property type="term" value="F:acyltransferase activity"/>
    <property type="evidence" value="ECO:0007669"/>
    <property type="project" value="UniProtKB-KW"/>
</dbReference>
<dbReference type="PANTHER" id="PTHR13285">
    <property type="entry name" value="ACYLTRANSFERASE"/>
    <property type="match status" value="1"/>
</dbReference>
<feature type="transmembrane region" description="Helical" evidence="10">
    <location>
        <begin position="427"/>
        <end position="445"/>
    </location>
</feature>
<sequence length="499" mass="56454">MVFSSLIFLFFFLPVVLTVSLLLRPSWRNAWLLAASFFFYAWGEQGYVFVLLFSCLFNHACAVWLRRLDDGEPGWEQGQAGATRGVRARARKAVFVAGIALNLALLCFYKYTHFLLESMSPVFALMSVGPVHPDKMQVPVGISFFTFHAISCLCDVYARKIETGRSFWNFALYLSFFPKILAGPIFRFRDAAAQLVARVMTFEQIARGVERFIVGLGKKVLIANPLALAADTVFSLPQAELSAGLAWFGLLCYTFQIYLDFSGYTDMAIGLGKMFGFEFPENFNYPYFSQSVRDFWRRWHITLSQWFRDYLYVPMGGNRHGARREYFNLLVVFLLCGLWHGANWTFVIWGVWHGLFLIAERTAFGRMVEAAWRPLRQAYAMGVVMIGWALFRSDGIAQAGTYIAAMFGFSEPVPGKYPVAMVLNREVLLALVAASLVSLPVWSTIRARGSHLLPAVVNSGRGTIPGWRCSYVVFLGIVFMLSSMALMGGTYNPFIYFKF</sequence>
<dbReference type="InterPro" id="IPR051085">
    <property type="entry name" value="MB_O-acyltransferase"/>
</dbReference>
<keyword evidence="12" id="KW-1185">Reference proteome</keyword>
<proteinExistence type="inferred from homology"/>
<feature type="transmembrane region" description="Helical" evidence="10">
    <location>
        <begin position="136"/>
        <end position="158"/>
    </location>
</feature>
<feature type="transmembrane region" description="Helical" evidence="10">
    <location>
        <begin position="46"/>
        <end position="65"/>
    </location>
</feature>
<evidence type="ECO:0000256" key="6">
    <source>
        <dbReference type="ARBA" id="ARBA00022989"/>
    </source>
</evidence>
<accession>A0LHC2</accession>
<protein>
    <submittedName>
        <fullName evidence="11">Membrane bound O-acyl transferase, MBOAT family protein</fullName>
    </submittedName>
</protein>
<dbReference type="InterPro" id="IPR004299">
    <property type="entry name" value="MBOAT_fam"/>
</dbReference>
<dbReference type="EMBL" id="CP000478">
    <property type="protein sequence ID" value="ABK16824.1"/>
    <property type="molecule type" value="Genomic_DNA"/>
</dbReference>
<evidence type="ECO:0000256" key="2">
    <source>
        <dbReference type="ARBA" id="ARBA00010323"/>
    </source>
</evidence>
<keyword evidence="6 10" id="KW-1133">Transmembrane helix</keyword>
<name>A0LHC2_SYNFM</name>
<dbReference type="InterPro" id="IPR024194">
    <property type="entry name" value="Ac/AlaTfrase_AlgI/DltB"/>
</dbReference>
<dbReference type="GO" id="GO:0005886">
    <property type="term" value="C:plasma membrane"/>
    <property type="evidence" value="ECO:0007669"/>
    <property type="project" value="UniProtKB-SubCell"/>
</dbReference>
<organism evidence="11 12">
    <name type="scientific">Syntrophobacter fumaroxidans (strain DSM 10017 / MPOB)</name>
    <dbReference type="NCBI Taxonomy" id="335543"/>
    <lineage>
        <taxon>Bacteria</taxon>
        <taxon>Pseudomonadati</taxon>
        <taxon>Thermodesulfobacteriota</taxon>
        <taxon>Syntrophobacteria</taxon>
        <taxon>Syntrophobacterales</taxon>
        <taxon>Syntrophobacteraceae</taxon>
        <taxon>Syntrophobacter</taxon>
    </lineage>
</organism>
<evidence type="ECO:0000313" key="11">
    <source>
        <dbReference type="EMBL" id="ABK16824.1"/>
    </source>
</evidence>
<evidence type="ECO:0000256" key="8">
    <source>
        <dbReference type="ARBA" id="ARBA00023315"/>
    </source>
</evidence>
<evidence type="ECO:0000256" key="10">
    <source>
        <dbReference type="SAM" id="Phobius"/>
    </source>
</evidence>
<feature type="transmembrane region" description="Helical" evidence="10">
    <location>
        <begin position="471"/>
        <end position="491"/>
    </location>
</feature>
<dbReference type="KEGG" id="sfu:Sfum_1131"/>
<dbReference type="AlphaFoldDB" id="A0LHC2"/>
<dbReference type="PIRSF" id="PIRSF016636">
    <property type="entry name" value="AlgI_DltB"/>
    <property type="match status" value="1"/>
</dbReference>
<evidence type="ECO:0000256" key="3">
    <source>
        <dbReference type="ARBA" id="ARBA00022475"/>
    </source>
</evidence>
<feature type="transmembrane region" description="Helical" evidence="10">
    <location>
        <begin position="170"/>
        <end position="188"/>
    </location>
</feature>
<comment type="similarity">
    <text evidence="2 9">Belongs to the membrane-bound acyltransferase family.</text>
</comment>
<comment type="subcellular location">
    <subcellularLocation>
        <location evidence="1">Cell membrane</location>
        <topology evidence="1">Multi-pass membrane protein</topology>
    </subcellularLocation>
</comment>
<keyword evidence="7 9" id="KW-0472">Membrane</keyword>
<evidence type="ECO:0000256" key="4">
    <source>
        <dbReference type="ARBA" id="ARBA00022679"/>
    </source>
</evidence>
<dbReference type="STRING" id="335543.Sfum_1131"/>
<dbReference type="PIRSF" id="PIRSF500217">
    <property type="entry name" value="AlgI"/>
    <property type="match status" value="1"/>
</dbReference>
<feature type="transmembrane region" description="Helical" evidence="10">
    <location>
        <begin position="326"/>
        <end position="342"/>
    </location>
</feature>
<evidence type="ECO:0000256" key="5">
    <source>
        <dbReference type="ARBA" id="ARBA00022692"/>
    </source>
</evidence>
<dbReference type="eggNOG" id="COG1696">
    <property type="taxonomic scope" value="Bacteria"/>
</dbReference>
<feature type="transmembrane region" description="Helical" evidence="10">
    <location>
        <begin position="241"/>
        <end position="259"/>
    </location>
</feature>
<keyword evidence="4 9" id="KW-0808">Transferase</keyword>
<dbReference type="Proteomes" id="UP000001784">
    <property type="component" value="Chromosome"/>
</dbReference>
<evidence type="ECO:0000256" key="9">
    <source>
        <dbReference type="PIRNR" id="PIRNR016636"/>
    </source>
</evidence>
<dbReference type="PANTHER" id="PTHR13285:SF23">
    <property type="entry name" value="TEICHOIC ACID D-ALANYLTRANSFERASE"/>
    <property type="match status" value="1"/>
</dbReference>
<dbReference type="InParanoid" id="A0LHC2"/>
<feature type="transmembrane region" description="Helical" evidence="10">
    <location>
        <begin position="93"/>
        <end position="116"/>
    </location>
</feature>
<dbReference type="RefSeq" id="WP_011697995.1">
    <property type="nucleotide sequence ID" value="NC_008554.1"/>
</dbReference>
<evidence type="ECO:0000256" key="1">
    <source>
        <dbReference type="ARBA" id="ARBA00004651"/>
    </source>
</evidence>
<evidence type="ECO:0000256" key="7">
    <source>
        <dbReference type="ARBA" id="ARBA00023136"/>
    </source>
</evidence>
<dbReference type="InterPro" id="IPR028362">
    <property type="entry name" value="AlgI"/>
</dbReference>
<dbReference type="HOGENOM" id="CLU_025255_1_3_7"/>
<dbReference type="OrthoDB" id="139172at2"/>